<gene>
    <name evidence="2" type="ORF">NIES2135_00560</name>
</gene>
<proteinExistence type="predicted"/>
<keyword evidence="3" id="KW-1185">Reference proteome</keyword>
<organism evidence="2 3">
    <name type="scientific">Leptolyngbya boryana NIES-2135</name>
    <dbReference type="NCBI Taxonomy" id="1973484"/>
    <lineage>
        <taxon>Bacteria</taxon>
        <taxon>Bacillati</taxon>
        <taxon>Cyanobacteriota</taxon>
        <taxon>Cyanophyceae</taxon>
        <taxon>Leptolyngbyales</taxon>
        <taxon>Leptolyngbyaceae</taxon>
        <taxon>Leptolyngbya group</taxon>
        <taxon>Leptolyngbya</taxon>
    </lineage>
</organism>
<name>A0A1Z4J916_LEPBY</name>
<reference evidence="2 3" key="1">
    <citation type="submission" date="2017-06" db="EMBL/GenBank/DDBJ databases">
        <title>Genome sequencing of cyanobaciteial culture collection at National Institute for Environmental Studies (NIES).</title>
        <authorList>
            <person name="Hirose Y."/>
            <person name="Shimura Y."/>
            <person name="Fujisawa T."/>
            <person name="Nakamura Y."/>
            <person name="Kawachi M."/>
        </authorList>
    </citation>
    <scope>NUCLEOTIDE SEQUENCE [LARGE SCALE GENOMIC DNA]</scope>
    <source>
        <strain evidence="2 3">NIES-2135</strain>
    </source>
</reference>
<dbReference type="Proteomes" id="UP000217895">
    <property type="component" value="Chromosome"/>
</dbReference>
<evidence type="ECO:0000256" key="1">
    <source>
        <dbReference type="SAM" id="SignalP"/>
    </source>
</evidence>
<protein>
    <submittedName>
        <fullName evidence="2">Uncharacterized protein</fullName>
    </submittedName>
</protein>
<dbReference type="AlphaFoldDB" id="A0A1Z4J916"/>
<feature type="chain" id="PRO_5011116128" evidence="1">
    <location>
        <begin position="21"/>
        <end position="203"/>
    </location>
</feature>
<feature type="signal peptide" evidence="1">
    <location>
        <begin position="1"/>
        <end position="20"/>
    </location>
</feature>
<sequence>MKLFKIALFVAILLVNFAIASPSWADRPKATKNADYIEVTKTLDRLLQEQESDGATPALKQQIDELKIQKAAIASGITWGQCSNETGSTLAIYGSAPGESSKSADTLYFLADGQITPDGWDCSGIYLPSGTKSAEIDSTKPSVFKIMDGTRLVAKRNSETGEIVFNVPSIADTPAEKMSIPNISQAFIDSRIPSSLSAEPLDD</sequence>
<evidence type="ECO:0000313" key="3">
    <source>
        <dbReference type="Proteomes" id="UP000217895"/>
    </source>
</evidence>
<accession>A0A1Z4J916</accession>
<keyword evidence="1" id="KW-0732">Signal</keyword>
<evidence type="ECO:0000313" key="2">
    <source>
        <dbReference type="EMBL" id="BAY53254.1"/>
    </source>
</evidence>
<dbReference type="EMBL" id="AP018203">
    <property type="protein sequence ID" value="BAY53254.1"/>
    <property type="molecule type" value="Genomic_DNA"/>
</dbReference>